<dbReference type="GO" id="GO:0016740">
    <property type="term" value="F:transferase activity"/>
    <property type="evidence" value="ECO:0007669"/>
    <property type="project" value="UniProtKB-KW"/>
</dbReference>
<keyword evidence="3 6" id="KW-0808">Transferase</keyword>
<dbReference type="EMBL" id="CP080095">
    <property type="protein sequence ID" value="QYD67571.1"/>
    <property type="molecule type" value="Genomic_DNA"/>
</dbReference>
<keyword evidence="2" id="KW-0328">Glycosyltransferase</keyword>
<keyword evidence="7" id="KW-1185">Reference proteome</keyword>
<evidence type="ECO:0000256" key="3">
    <source>
        <dbReference type="ARBA" id="ARBA00022679"/>
    </source>
</evidence>
<reference evidence="6 7" key="1">
    <citation type="submission" date="2021-07" db="EMBL/GenBank/DDBJ databases">
        <title>Paraburkholderia edwinii protects Aspergillus sp. from phenazines by acting as a toxin sponge.</title>
        <authorList>
            <person name="Dahlstrom K.M."/>
            <person name="Newman D.K."/>
        </authorList>
    </citation>
    <scope>NUCLEOTIDE SEQUENCE [LARGE SCALE GENOMIC DNA]</scope>
    <source>
        <strain evidence="6 7">Pe01</strain>
    </source>
</reference>
<dbReference type="InterPro" id="IPR051939">
    <property type="entry name" value="Glycosyltr_41/O-GlcNAc_trsf"/>
</dbReference>
<evidence type="ECO:0000313" key="7">
    <source>
        <dbReference type="Proteomes" id="UP000826462"/>
    </source>
</evidence>
<dbReference type="RefSeq" id="WP_219796662.1">
    <property type="nucleotide sequence ID" value="NZ_CP080095.1"/>
</dbReference>
<dbReference type="PANTHER" id="PTHR44835">
    <property type="entry name" value="UDP-N-ACETYLGLUCOSAMINE--PEPTIDE N-ACETYLGLUCOSAMINYLTRANSFERASE SPINDLY-RELATED"/>
    <property type="match status" value="1"/>
</dbReference>
<feature type="domain" description="HMW1C N-terminal" evidence="4">
    <location>
        <begin position="5"/>
        <end position="143"/>
    </location>
</feature>
<dbReference type="Proteomes" id="UP000826462">
    <property type="component" value="Chromosome 1"/>
</dbReference>
<evidence type="ECO:0000259" key="5">
    <source>
        <dbReference type="Pfam" id="PF18254"/>
    </source>
</evidence>
<organism evidence="6 7">
    <name type="scientific">Paraburkholderia edwinii</name>
    <dbReference type="NCBI Taxonomy" id="2861782"/>
    <lineage>
        <taxon>Bacteria</taxon>
        <taxon>Pseudomonadati</taxon>
        <taxon>Pseudomonadota</taxon>
        <taxon>Betaproteobacteria</taxon>
        <taxon>Burkholderiales</taxon>
        <taxon>Burkholderiaceae</taxon>
        <taxon>Paraburkholderia</taxon>
    </lineage>
</organism>
<name>A0ABX8UG67_9BURK</name>
<proteinExistence type="predicted"/>
<protein>
    <submittedName>
        <fullName evidence="6">Glycosyl transferase family 1</fullName>
    </submittedName>
</protein>
<sequence length="631" mass="69970">MHTSFLLDHFENLVYTRKHDEAVEQLATLLALLQQKRGELDGDFGASGIAELPPEAQRERFFLRATAALTTLFADPDFRPGAAVFSTLMSMHAWIGALFAATPLGHTDHIVRCLRPEPVGDPSFETAQGSLEKLCLLYSGESDLTLELSDIWARKPSVAASLALALLSAEFHGSVSAHGKRETLLEWLPGRLAQIGDLDALPTGVLHNAYMYCSYADTPRRHAIKADINVLVRRKLDELGLYDLECFATKPACGAARTTRHKRKKKPLMIVVLEWFGSAHSIYRTHSRTLAAARAHFEVVGFGFGYAVDETGRALFDRFIELEEPDYIGECLKTVRDFAQAEEADVLYMPSVGMFALTIFMSNLRVTPLQIAALGHPATTHSERIDYVSVEEDYVGDPACFSEKLLTLPRDGQPYVASSALPPIAPAVPARRDTLEIVVTASQMKLNPRFFDACRQIQQRARTPVQFHLMTGVRHGLQLEHMRRVIALALPGASVHGFHAYADYLARIHHADMFLSPFPFGNTNGIVDALTLGVPGVCMMGQEVFERIDGALFARAGMPPWTITASIEDYVNAAVRMIDRHGEREALRARLIETKAVERFFEGDPLVFGERVLRLVEARRVEALRAEALPG</sequence>
<evidence type="ECO:0000256" key="2">
    <source>
        <dbReference type="ARBA" id="ARBA00022676"/>
    </source>
</evidence>
<dbReference type="PANTHER" id="PTHR44835:SF1">
    <property type="entry name" value="PROTEIN O-GLCNAC TRANSFERASE"/>
    <property type="match status" value="1"/>
</dbReference>
<dbReference type="Pfam" id="PF18071">
    <property type="entry name" value="HMW1C_N"/>
    <property type="match status" value="1"/>
</dbReference>
<dbReference type="Gene3D" id="3.40.50.11380">
    <property type="match status" value="1"/>
</dbReference>
<dbReference type="InterPro" id="IPR040542">
    <property type="entry name" value="HMW1_D2"/>
</dbReference>
<evidence type="ECO:0000313" key="6">
    <source>
        <dbReference type="EMBL" id="QYD67571.1"/>
    </source>
</evidence>
<gene>
    <name evidence="6" type="ORF">KZJ38_14585</name>
</gene>
<accession>A0ABX8UG67</accession>
<feature type="domain" description="HMW1" evidence="5">
    <location>
        <begin position="151"/>
        <end position="235"/>
    </location>
</feature>
<dbReference type="Pfam" id="PF18254">
    <property type="entry name" value="HMw1_D2"/>
    <property type="match status" value="1"/>
</dbReference>
<dbReference type="Gene3D" id="3.40.50.2000">
    <property type="entry name" value="Glycogen Phosphorylase B"/>
    <property type="match status" value="1"/>
</dbReference>
<comment type="pathway">
    <text evidence="1">Protein modification; protein glycosylation.</text>
</comment>
<evidence type="ECO:0000256" key="1">
    <source>
        <dbReference type="ARBA" id="ARBA00004922"/>
    </source>
</evidence>
<evidence type="ECO:0000259" key="4">
    <source>
        <dbReference type="Pfam" id="PF18071"/>
    </source>
</evidence>
<dbReference type="InterPro" id="IPR041109">
    <property type="entry name" value="HMW1C_N"/>
</dbReference>